<comment type="similarity">
    <text evidence="2">Belongs to the RLP family.</text>
</comment>
<dbReference type="InterPro" id="IPR050647">
    <property type="entry name" value="Plant_LRR-RLKs"/>
</dbReference>
<keyword evidence="9 22" id="KW-0732">Signal</keyword>
<evidence type="ECO:0000256" key="20">
    <source>
        <dbReference type="PROSITE-ProRule" id="PRU10141"/>
    </source>
</evidence>
<dbReference type="PRINTS" id="PR00019">
    <property type="entry name" value="LEURICHRPT"/>
</dbReference>
<dbReference type="AlphaFoldDB" id="A0A6A2ZBV3"/>
<dbReference type="InterPro" id="IPR011009">
    <property type="entry name" value="Kinase-like_dom_sf"/>
</dbReference>
<dbReference type="PROSITE" id="PS00107">
    <property type="entry name" value="PROTEIN_KINASE_ATP"/>
    <property type="match status" value="1"/>
</dbReference>
<comment type="catalytic activity">
    <reaction evidence="19">
        <text>L-seryl-[protein] + ATP = O-phospho-L-seryl-[protein] + ADP + H(+)</text>
        <dbReference type="Rhea" id="RHEA:17989"/>
        <dbReference type="Rhea" id="RHEA-COMP:9863"/>
        <dbReference type="Rhea" id="RHEA-COMP:11604"/>
        <dbReference type="ChEBI" id="CHEBI:15378"/>
        <dbReference type="ChEBI" id="CHEBI:29999"/>
        <dbReference type="ChEBI" id="CHEBI:30616"/>
        <dbReference type="ChEBI" id="CHEBI:83421"/>
        <dbReference type="ChEBI" id="CHEBI:456216"/>
        <dbReference type="EC" id="2.7.11.1"/>
    </reaction>
</comment>
<comment type="caution">
    <text evidence="24">The sequence shown here is derived from an EMBL/GenBank/DDBJ whole genome shotgun (WGS) entry which is preliminary data.</text>
</comment>
<dbReference type="InterPro" id="IPR032675">
    <property type="entry name" value="LRR_dom_sf"/>
</dbReference>
<dbReference type="PANTHER" id="PTHR48056">
    <property type="entry name" value="LRR RECEPTOR-LIKE SERINE/THREONINE-PROTEIN KINASE-RELATED"/>
    <property type="match status" value="1"/>
</dbReference>
<evidence type="ECO:0000256" key="3">
    <source>
        <dbReference type="ARBA" id="ARBA00012513"/>
    </source>
</evidence>
<keyword evidence="6" id="KW-0433">Leucine-rich repeat</keyword>
<dbReference type="GO" id="GO:0016020">
    <property type="term" value="C:membrane"/>
    <property type="evidence" value="ECO:0007669"/>
    <property type="project" value="UniProtKB-SubCell"/>
</dbReference>
<dbReference type="Proteomes" id="UP000436088">
    <property type="component" value="Unassembled WGS sequence"/>
</dbReference>
<evidence type="ECO:0000256" key="18">
    <source>
        <dbReference type="ARBA" id="ARBA00047899"/>
    </source>
</evidence>
<feature type="domain" description="Protein kinase" evidence="23">
    <location>
        <begin position="404"/>
        <end position="693"/>
    </location>
</feature>
<comment type="catalytic activity">
    <reaction evidence="18">
        <text>L-threonyl-[protein] + ATP = O-phospho-L-threonyl-[protein] + ADP + H(+)</text>
        <dbReference type="Rhea" id="RHEA:46608"/>
        <dbReference type="Rhea" id="RHEA-COMP:11060"/>
        <dbReference type="Rhea" id="RHEA-COMP:11605"/>
        <dbReference type="ChEBI" id="CHEBI:15378"/>
        <dbReference type="ChEBI" id="CHEBI:30013"/>
        <dbReference type="ChEBI" id="CHEBI:30616"/>
        <dbReference type="ChEBI" id="CHEBI:61977"/>
        <dbReference type="ChEBI" id="CHEBI:456216"/>
        <dbReference type="EC" id="2.7.11.1"/>
    </reaction>
</comment>
<dbReference type="Gene3D" id="3.80.10.10">
    <property type="entry name" value="Ribonuclease Inhibitor"/>
    <property type="match status" value="1"/>
</dbReference>
<dbReference type="GO" id="GO:0004674">
    <property type="term" value="F:protein serine/threonine kinase activity"/>
    <property type="evidence" value="ECO:0007669"/>
    <property type="project" value="UniProtKB-KW"/>
</dbReference>
<keyword evidence="7" id="KW-0808">Transferase</keyword>
<dbReference type="Pfam" id="PF00069">
    <property type="entry name" value="Pkinase"/>
    <property type="match status" value="1"/>
</dbReference>
<evidence type="ECO:0000256" key="16">
    <source>
        <dbReference type="ARBA" id="ARBA00023170"/>
    </source>
</evidence>
<name>A0A6A2ZBV3_HIBSY</name>
<dbReference type="GO" id="GO:0005524">
    <property type="term" value="F:ATP binding"/>
    <property type="evidence" value="ECO:0007669"/>
    <property type="project" value="UniProtKB-UniRule"/>
</dbReference>
<dbReference type="Pfam" id="PF23598">
    <property type="entry name" value="LRR_14"/>
    <property type="match status" value="1"/>
</dbReference>
<evidence type="ECO:0000256" key="22">
    <source>
        <dbReference type="SAM" id="SignalP"/>
    </source>
</evidence>
<dbReference type="FunFam" id="3.80.10.10:FF:000041">
    <property type="entry name" value="LRR receptor-like serine/threonine-protein kinase ERECTA"/>
    <property type="match status" value="1"/>
</dbReference>
<keyword evidence="12" id="KW-0418">Kinase</keyword>
<dbReference type="FunFam" id="3.80.10.10:FF:001678">
    <property type="entry name" value="Calmodulin-binding receptor kinase CaMRLK"/>
    <property type="match status" value="1"/>
</dbReference>
<dbReference type="InterPro" id="IPR000719">
    <property type="entry name" value="Prot_kinase_dom"/>
</dbReference>
<dbReference type="InterPro" id="IPR003591">
    <property type="entry name" value="Leu-rich_rpt_typical-subtyp"/>
</dbReference>
<sequence length="693" mass="77000">MVEMLLAISGLLLHPAVGFPFPCLWLFITSKTEGSQCSSKMEGHSRYSKSIFPPFLGWKWPLLTVLDLSNNYLNGTIPSDVGTLSRLRYLDLSYNYFSVINSGSIPKEIGMLSALKRFDLSNSLIGEIPGSIGNLANLLFLYLYANELSGSIPQQIGMLKSLNDLDLSENNLVGSLPHSVRNLTGLHYLGLFDNKISGSIPKEVGMLSSLTYLKLFINNLSGFIPTEMNNLTSLKVQSPRRTVQVYVEFGLNTLTGNVSEDLAVNGYSPEIEMLSGLARLNLAANNLNGSIPRWLWKCKTLLELNLIAILLYPIAVFRNRLSGAIPSEVGNLSFLQVLDLSQNLLINKTDLTSVDISENHLQGPLPHNKAFQEASLEALRNNEGFPNFMHTATCIYIVEATEEFDSKYCIGVGRYGSVYKTQLSNGQVVVVKKRHPLPEDVVADQKPFCSEIQALTEIRHRNILKLHGFCSHPRHSLLVYEFLEGGSLEKILKTDEQAVELDWIKRVNVVKGVANAVSYMHHDCSPPIAHCYISSKNILLDSDYEAHVADFGAARLLKPDSSNWTSFEGTLSYTGPCGGAYTSTLHCRRLARMLQKRHDVLHTSSSMVTHHHNYGNSPDDPSFNRSDDSFVVAYKYGHQTCKRKDQEQEPKSKTSPTTKKRNDEAEQSTSTHIKHGRASTAAAGVFFPPARET</sequence>
<dbReference type="EMBL" id="VEPZ02001175">
    <property type="protein sequence ID" value="KAE8688970.1"/>
    <property type="molecule type" value="Genomic_DNA"/>
</dbReference>
<evidence type="ECO:0000256" key="8">
    <source>
        <dbReference type="ARBA" id="ARBA00022692"/>
    </source>
</evidence>
<evidence type="ECO:0000256" key="9">
    <source>
        <dbReference type="ARBA" id="ARBA00022729"/>
    </source>
</evidence>
<keyword evidence="4" id="KW-0723">Serine/threonine-protein kinase</keyword>
<dbReference type="EC" id="2.7.11.1" evidence="3"/>
<evidence type="ECO:0000256" key="5">
    <source>
        <dbReference type="ARBA" id="ARBA00022553"/>
    </source>
</evidence>
<evidence type="ECO:0000256" key="12">
    <source>
        <dbReference type="ARBA" id="ARBA00022777"/>
    </source>
</evidence>
<dbReference type="SUPFAM" id="SSF52058">
    <property type="entry name" value="L domain-like"/>
    <property type="match status" value="1"/>
</dbReference>
<evidence type="ECO:0000256" key="11">
    <source>
        <dbReference type="ARBA" id="ARBA00022741"/>
    </source>
</evidence>
<reference evidence="24" key="1">
    <citation type="submission" date="2019-09" db="EMBL/GenBank/DDBJ databases">
        <title>Draft genome information of white flower Hibiscus syriacus.</title>
        <authorList>
            <person name="Kim Y.-M."/>
        </authorList>
    </citation>
    <scope>NUCLEOTIDE SEQUENCE [LARGE SCALE GENOMIC DNA]</scope>
    <source>
        <strain evidence="24">YM2019G1</strain>
    </source>
</reference>
<evidence type="ECO:0000256" key="1">
    <source>
        <dbReference type="ARBA" id="ARBA00004479"/>
    </source>
</evidence>
<keyword evidence="16" id="KW-0675">Receptor</keyword>
<dbReference type="InterPro" id="IPR055414">
    <property type="entry name" value="LRR_R13L4/SHOC2-like"/>
</dbReference>
<feature type="binding site" evidence="20">
    <location>
        <position position="433"/>
    </location>
    <ligand>
        <name>ATP</name>
        <dbReference type="ChEBI" id="CHEBI:30616"/>
    </ligand>
</feature>
<dbReference type="GO" id="GO:0033612">
    <property type="term" value="F:receptor serine/threonine kinase binding"/>
    <property type="evidence" value="ECO:0007669"/>
    <property type="project" value="TreeGrafter"/>
</dbReference>
<keyword evidence="15" id="KW-0472">Membrane</keyword>
<evidence type="ECO:0000256" key="21">
    <source>
        <dbReference type="SAM" id="MobiDB-lite"/>
    </source>
</evidence>
<keyword evidence="11 20" id="KW-0547">Nucleotide-binding</keyword>
<evidence type="ECO:0000256" key="19">
    <source>
        <dbReference type="ARBA" id="ARBA00048679"/>
    </source>
</evidence>
<feature type="chain" id="PRO_5025590984" description="non-specific serine/threonine protein kinase" evidence="22">
    <location>
        <begin position="19"/>
        <end position="693"/>
    </location>
</feature>
<protein>
    <recommendedName>
        <fullName evidence="3">non-specific serine/threonine protein kinase</fullName>
        <ecNumber evidence="3">2.7.11.1</ecNumber>
    </recommendedName>
</protein>
<evidence type="ECO:0000256" key="10">
    <source>
        <dbReference type="ARBA" id="ARBA00022737"/>
    </source>
</evidence>
<evidence type="ECO:0000313" key="24">
    <source>
        <dbReference type="EMBL" id="KAE8688970.1"/>
    </source>
</evidence>
<dbReference type="SUPFAM" id="SSF56112">
    <property type="entry name" value="Protein kinase-like (PK-like)"/>
    <property type="match status" value="1"/>
</dbReference>
<feature type="signal peptide" evidence="22">
    <location>
        <begin position="1"/>
        <end position="18"/>
    </location>
</feature>
<evidence type="ECO:0000256" key="6">
    <source>
        <dbReference type="ARBA" id="ARBA00022614"/>
    </source>
</evidence>
<dbReference type="InterPro" id="IPR017441">
    <property type="entry name" value="Protein_kinase_ATP_BS"/>
</dbReference>
<proteinExistence type="inferred from homology"/>
<evidence type="ECO:0000256" key="15">
    <source>
        <dbReference type="ARBA" id="ARBA00023136"/>
    </source>
</evidence>
<keyword evidence="14" id="KW-1133">Transmembrane helix</keyword>
<evidence type="ECO:0000256" key="2">
    <source>
        <dbReference type="ARBA" id="ARBA00009592"/>
    </source>
</evidence>
<dbReference type="Gene3D" id="3.30.200.20">
    <property type="entry name" value="Phosphorylase Kinase, domain 1"/>
    <property type="match status" value="1"/>
</dbReference>
<evidence type="ECO:0000256" key="13">
    <source>
        <dbReference type="ARBA" id="ARBA00022840"/>
    </source>
</evidence>
<dbReference type="SMART" id="SM00369">
    <property type="entry name" value="LRR_TYP"/>
    <property type="match status" value="5"/>
</dbReference>
<evidence type="ECO:0000256" key="17">
    <source>
        <dbReference type="ARBA" id="ARBA00023180"/>
    </source>
</evidence>
<keyword evidence="13 20" id="KW-0067">ATP-binding</keyword>
<keyword evidence="17" id="KW-0325">Glycoprotein</keyword>
<gene>
    <name evidence="24" type="ORF">F3Y22_tig00110945pilonHSYRG00010</name>
</gene>
<feature type="region of interest" description="Disordered" evidence="21">
    <location>
        <begin position="641"/>
        <end position="693"/>
    </location>
</feature>
<comment type="subcellular location">
    <subcellularLocation>
        <location evidence="1">Membrane</location>
        <topology evidence="1">Single-pass type I membrane protein</topology>
    </subcellularLocation>
</comment>
<evidence type="ECO:0000313" key="25">
    <source>
        <dbReference type="Proteomes" id="UP000436088"/>
    </source>
</evidence>
<keyword evidence="8" id="KW-0812">Transmembrane</keyword>
<evidence type="ECO:0000259" key="23">
    <source>
        <dbReference type="PROSITE" id="PS50011"/>
    </source>
</evidence>
<evidence type="ECO:0000256" key="14">
    <source>
        <dbReference type="ARBA" id="ARBA00022989"/>
    </source>
</evidence>
<evidence type="ECO:0000256" key="7">
    <source>
        <dbReference type="ARBA" id="ARBA00022679"/>
    </source>
</evidence>
<keyword evidence="25" id="KW-1185">Reference proteome</keyword>
<keyword evidence="10" id="KW-0677">Repeat</keyword>
<dbReference type="PANTHER" id="PTHR48056:SF42">
    <property type="entry name" value="MDIS1-INTERACTING RECEPTOR LIKE KINASE 2-LIKE"/>
    <property type="match status" value="1"/>
</dbReference>
<dbReference type="PROSITE" id="PS50011">
    <property type="entry name" value="PROTEIN_KINASE_DOM"/>
    <property type="match status" value="1"/>
</dbReference>
<keyword evidence="5" id="KW-0597">Phosphoprotein</keyword>
<organism evidence="24 25">
    <name type="scientific">Hibiscus syriacus</name>
    <name type="common">Rose of Sharon</name>
    <dbReference type="NCBI Taxonomy" id="106335"/>
    <lineage>
        <taxon>Eukaryota</taxon>
        <taxon>Viridiplantae</taxon>
        <taxon>Streptophyta</taxon>
        <taxon>Embryophyta</taxon>
        <taxon>Tracheophyta</taxon>
        <taxon>Spermatophyta</taxon>
        <taxon>Magnoliopsida</taxon>
        <taxon>eudicotyledons</taxon>
        <taxon>Gunneridae</taxon>
        <taxon>Pentapetalae</taxon>
        <taxon>rosids</taxon>
        <taxon>malvids</taxon>
        <taxon>Malvales</taxon>
        <taxon>Malvaceae</taxon>
        <taxon>Malvoideae</taxon>
        <taxon>Hibiscus</taxon>
    </lineage>
</organism>
<dbReference type="FunFam" id="3.30.200.20:FF:000309">
    <property type="entry name" value="Leucine-rich repeat receptor protein kinase MSP1"/>
    <property type="match status" value="1"/>
</dbReference>
<feature type="compositionally biased region" description="Basic and acidic residues" evidence="21">
    <location>
        <begin position="642"/>
        <end position="652"/>
    </location>
</feature>
<evidence type="ECO:0000256" key="4">
    <source>
        <dbReference type="ARBA" id="ARBA00022527"/>
    </source>
</evidence>
<dbReference type="Gene3D" id="1.10.510.10">
    <property type="entry name" value="Transferase(Phosphotransferase) domain 1"/>
    <property type="match status" value="1"/>
</dbReference>
<accession>A0A6A2ZBV3</accession>